<dbReference type="GeneID" id="54486109"/>
<dbReference type="RefSeq" id="XP_033594832.1">
    <property type="nucleotide sequence ID" value="XM_033745055.1"/>
</dbReference>
<organism evidence="2 3">
    <name type="scientific">Pseudovirgaria hyperparasitica</name>
    <dbReference type="NCBI Taxonomy" id="470096"/>
    <lineage>
        <taxon>Eukaryota</taxon>
        <taxon>Fungi</taxon>
        <taxon>Dikarya</taxon>
        <taxon>Ascomycota</taxon>
        <taxon>Pezizomycotina</taxon>
        <taxon>Dothideomycetes</taxon>
        <taxon>Dothideomycetes incertae sedis</taxon>
        <taxon>Acrospermales</taxon>
        <taxon>Acrospermaceae</taxon>
        <taxon>Pseudovirgaria</taxon>
    </lineage>
</organism>
<dbReference type="OrthoDB" id="2142759at2759"/>
<dbReference type="Proteomes" id="UP000799437">
    <property type="component" value="Unassembled WGS sequence"/>
</dbReference>
<protein>
    <submittedName>
        <fullName evidence="2">Uncharacterized protein</fullName>
    </submittedName>
</protein>
<evidence type="ECO:0000313" key="3">
    <source>
        <dbReference type="Proteomes" id="UP000799437"/>
    </source>
</evidence>
<feature type="region of interest" description="Disordered" evidence="1">
    <location>
        <begin position="185"/>
        <end position="225"/>
    </location>
</feature>
<evidence type="ECO:0000256" key="1">
    <source>
        <dbReference type="SAM" id="MobiDB-lite"/>
    </source>
</evidence>
<proteinExistence type="predicted"/>
<name>A0A6A6VRI4_9PEZI</name>
<keyword evidence="3" id="KW-1185">Reference proteome</keyword>
<sequence length="362" mass="40719">MWRNSSKVRDEWLNLLIRSDIHTVFDQKRFAIIPKSSAFLVHIVALGSSMQLANLYHNVALQQLVGVAVQYLFARFAWTVFAQLSNFLQQGLKRTLCTYAEDGEIRVAEFSGDQCKQIFGGKSRSQSPRKRQRDVPIIPAVSEYDTWKHPSCRRTSSCDGTPGRKRVRCSSSSSRHSSIYSEFWGHSDHSGSDQDFGEDSFNTEQEDPETVDKPQVDSSSTSTRLSTDNLLQSNMRLRSFGHILQKTSRVKRQSCNRRSLCIGNLRASIHWHLNFTAQVWTATPSLLTSLSPFLAPSLGITSCTSTSKHGRNSFLDTFLPSTCPVDVGLFLRSSCAVICHCRLRWPLDDSIIVLGGMDTVIF</sequence>
<evidence type="ECO:0000313" key="2">
    <source>
        <dbReference type="EMBL" id="KAF2752374.1"/>
    </source>
</evidence>
<accession>A0A6A6VRI4</accession>
<reference evidence="2" key="1">
    <citation type="journal article" date="2020" name="Stud. Mycol.">
        <title>101 Dothideomycetes genomes: a test case for predicting lifestyles and emergence of pathogens.</title>
        <authorList>
            <person name="Haridas S."/>
            <person name="Albert R."/>
            <person name="Binder M."/>
            <person name="Bloem J."/>
            <person name="Labutti K."/>
            <person name="Salamov A."/>
            <person name="Andreopoulos B."/>
            <person name="Baker S."/>
            <person name="Barry K."/>
            <person name="Bills G."/>
            <person name="Bluhm B."/>
            <person name="Cannon C."/>
            <person name="Castanera R."/>
            <person name="Culley D."/>
            <person name="Daum C."/>
            <person name="Ezra D."/>
            <person name="Gonzalez J."/>
            <person name="Henrissat B."/>
            <person name="Kuo A."/>
            <person name="Liang C."/>
            <person name="Lipzen A."/>
            <person name="Lutzoni F."/>
            <person name="Magnuson J."/>
            <person name="Mondo S."/>
            <person name="Nolan M."/>
            <person name="Ohm R."/>
            <person name="Pangilinan J."/>
            <person name="Park H.-J."/>
            <person name="Ramirez L."/>
            <person name="Alfaro M."/>
            <person name="Sun H."/>
            <person name="Tritt A."/>
            <person name="Yoshinaga Y."/>
            <person name="Zwiers L.-H."/>
            <person name="Turgeon B."/>
            <person name="Goodwin S."/>
            <person name="Spatafora J."/>
            <person name="Crous P."/>
            <person name="Grigoriev I."/>
        </authorList>
    </citation>
    <scope>NUCLEOTIDE SEQUENCE</scope>
    <source>
        <strain evidence="2">CBS 121739</strain>
    </source>
</reference>
<feature type="region of interest" description="Disordered" evidence="1">
    <location>
        <begin position="150"/>
        <end position="171"/>
    </location>
</feature>
<dbReference type="AlphaFoldDB" id="A0A6A6VRI4"/>
<gene>
    <name evidence="2" type="ORF">EJ05DRAFT_481332</name>
</gene>
<dbReference type="EMBL" id="ML996661">
    <property type="protein sequence ID" value="KAF2752374.1"/>
    <property type="molecule type" value="Genomic_DNA"/>
</dbReference>